<dbReference type="Proteomes" id="UP001329430">
    <property type="component" value="Chromosome 2"/>
</dbReference>
<dbReference type="AlphaFoldDB" id="A0AAN7ZMW2"/>
<accession>A0AAN7ZMW2</accession>
<protein>
    <submittedName>
        <fullName evidence="1">Uncharacterized protein</fullName>
    </submittedName>
</protein>
<organism evidence="1 2">
    <name type="scientific">Pyrocoelia pectoralis</name>
    <dbReference type="NCBI Taxonomy" id="417401"/>
    <lineage>
        <taxon>Eukaryota</taxon>
        <taxon>Metazoa</taxon>
        <taxon>Ecdysozoa</taxon>
        <taxon>Arthropoda</taxon>
        <taxon>Hexapoda</taxon>
        <taxon>Insecta</taxon>
        <taxon>Pterygota</taxon>
        <taxon>Neoptera</taxon>
        <taxon>Endopterygota</taxon>
        <taxon>Coleoptera</taxon>
        <taxon>Polyphaga</taxon>
        <taxon>Elateriformia</taxon>
        <taxon>Elateroidea</taxon>
        <taxon>Lampyridae</taxon>
        <taxon>Lampyrinae</taxon>
        <taxon>Pyrocoelia</taxon>
    </lineage>
</organism>
<evidence type="ECO:0000313" key="1">
    <source>
        <dbReference type="EMBL" id="KAK5648397.1"/>
    </source>
</evidence>
<name>A0AAN7ZMW2_9COLE</name>
<sequence length="111" mass="12746">MEVETEDSEDCSWDLTNIQKGEFVLLKFATKKTLKFFVGQIEEEPSGSEFLVNFLKMTPRQEFVFPHQKDNSHISADDIVRKLPAPETKMGTARSSSFFKFSVNFHGYNMG</sequence>
<reference evidence="1 2" key="1">
    <citation type="journal article" date="2024" name="Insects">
        <title>An Improved Chromosome-Level Genome Assembly of the Firefly Pyrocoelia pectoralis.</title>
        <authorList>
            <person name="Fu X."/>
            <person name="Meyer-Rochow V.B."/>
            <person name="Ballantyne L."/>
            <person name="Zhu X."/>
        </authorList>
    </citation>
    <scope>NUCLEOTIDE SEQUENCE [LARGE SCALE GENOMIC DNA]</scope>
    <source>
        <strain evidence="1">XCY_ONT2</strain>
    </source>
</reference>
<gene>
    <name evidence="1" type="ORF">RI129_003289</name>
</gene>
<evidence type="ECO:0000313" key="2">
    <source>
        <dbReference type="Proteomes" id="UP001329430"/>
    </source>
</evidence>
<proteinExistence type="predicted"/>
<comment type="caution">
    <text evidence="1">The sequence shown here is derived from an EMBL/GenBank/DDBJ whole genome shotgun (WGS) entry which is preliminary data.</text>
</comment>
<dbReference type="EMBL" id="JAVRBK010000002">
    <property type="protein sequence ID" value="KAK5648397.1"/>
    <property type="molecule type" value="Genomic_DNA"/>
</dbReference>
<keyword evidence="2" id="KW-1185">Reference proteome</keyword>